<feature type="chain" id="PRO_5036450164" evidence="1">
    <location>
        <begin position="23"/>
        <end position="205"/>
    </location>
</feature>
<name>A0A8X6XLU1_9ARAC</name>
<dbReference type="EMBL" id="BMAV01009607">
    <property type="protein sequence ID" value="GFY53996.1"/>
    <property type="molecule type" value="Genomic_DNA"/>
</dbReference>
<keyword evidence="1" id="KW-0732">Signal</keyword>
<organism evidence="2 3">
    <name type="scientific">Trichonephila inaurata madagascariensis</name>
    <dbReference type="NCBI Taxonomy" id="2747483"/>
    <lineage>
        <taxon>Eukaryota</taxon>
        <taxon>Metazoa</taxon>
        <taxon>Ecdysozoa</taxon>
        <taxon>Arthropoda</taxon>
        <taxon>Chelicerata</taxon>
        <taxon>Arachnida</taxon>
        <taxon>Araneae</taxon>
        <taxon>Araneomorphae</taxon>
        <taxon>Entelegynae</taxon>
        <taxon>Araneoidea</taxon>
        <taxon>Nephilidae</taxon>
        <taxon>Trichonephila</taxon>
        <taxon>Trichonephila inaurata</taxon>
    </lineage>
</organism>
<reference evidence="2" key="1">
    <citation type="submission" date="2020-08" db="EMBL/GenBank/DDBJ databases">
        <title>Multicomponent nature underlies the extraordinary mechanical properties of spider dragline silk.</title>
        <authorList>
            <person name="Kono N."/>
            <person name="Nakamura H."/>
            <person name="Mori M."/>
            <person name="Yoshida Y."/>
            <person name="Ohtoshi R."/>
            <person name="Malay A.D."/>
            <person name="Moran D.A.P."/>
            <person name="Tomita M."/>
            <person name="Numata K."/>
            <person name="Arakawa K."/>
        </authorList>
    </citation>
    <scope>NUCLEOTIDE SEQUENCE</scope>
</reference>
<gene>
    <name evidence="2" type="ORF">TNIN_399721</name>
</gene>
<feature type="signal peptide" evidence="1">
    <location>
        <begin position="1"/>
        <end position="22"/>
    </location>
</feature>
<comment type="caution">
    <text evidence="2">The sequence shown here is derived from an EMBL/GenBank/DDBJ whole genome shotgun (WGS) entry which is preliminary data.</text>
</comment>
<accession>A0A8X6XLU1</accession>
<sequence>MNGMNSLVNIAVLLCACAMANAGTLLPYGYGAYPGYYGLPFVPGVAPYAAPAVPAPVAAAAVPAARAIAAAAAVPAAPAVAAAPAVPAAVVPEYFSYPYGVKRRAFRPCSEDALFGLNLDHHELLGTQTSHIGIFLQSGQWLFGLQSLPGHHQVYLQRCTKVAVWTTSLVTSVTAWTPSIVLKALNFSGCLEYNFCHISLYLDSI</sequence>
<dbReference type="Proteomes" id="UP000886998">
    <property type="component" value="Unassembled WGS sequence"/>
</dbReference>
<evidence type="ECO:0000313" key="2">
    <source>
        <dbReference type="EMBL" id="GFY53996.1"/>
    </source>
</evidence>
<protein>
    <submittedName>
        <fullName evidence="2">Uncharacterized protein</fullName>
    </submittedName>
</protein>
<keyword evidence="3" id="KW-1185">Reference proteome</keyword>
<evidence type="ECO:0000256" key="1">
    <source>
        <dbReference type="SAM" id="SignalP"/>
    </source>
</evidence>
<evidence type="ECO:0000313" key="3">
    <source>
        <dbReference type="Proteomes" id="UP000886998"/>
    </source>
</evidence>
<dbReference type="AlphaFoldDB" id="A0A8X6XLU1"/>
<proteinExistence type="predicted"/>